<evidence type="ECO:0000313" key="7">
    <source>
        <dbReference type="EMBL" id="TDZ51445.1"/>
    </source>
</evidence>
<proteinExistence type="predicted"/>
<gene>
    <name evidence="7" type="primary">tetC_3</name>
    <name evidence="7" type="ORF">CCUG63697_02961</name>
    <name evidence="6" type="ORF">EJ571_12200</name>
</gene>
<reference evidence="6" key="1">
    <citation type="submission" date="2018-12" db="EMBL/GenBank/DDBJ databases">
        <authorList>
            <person name="Behra P.R.K."/>
            <person name="Das S."/>
            <person name="Pettersson B.M.F."/>
            <person name="Shirreff L."/>
            <person name="Ducote T."/>
            <person name="Jacobsson K.-G."/>
            <person name="Ennis D.G."/>
            <person name="Kirsebom L.A."/>
        </authorList>
    </citation>
    <scope>NUCLEOTIDE SEQUENCE</scope>
    <source>
        <strain evidence="6">DSM 45524</strain>
    </source>
</reference>
<dbReference type="InterPro" id="IPR050109">
    <property type="entry name" value="HTH-type_TetR-like_transc_reg"/>
</dbReference>
<dbReference type="InterPro" id="IPR023772">
    <property type="entry name" value="DNA-bd_HTH_TetR-type_CS"/>
</dbReference>
<dbReference type="Proteomes" id="UP000295627">
    <property type="component" value="Unassembled WGS sequence"/>
</dbReference>
<keyword evidence="2 4" id="KW-0238">DNA-binding</keyword>
<feature type="DNA-binding region" description="H-T-H motif" evidence="4">
    <location>
        <begin position="33"/>
        <end position="52"/>
    </location>
</feature>
<sequence>MATRRQMYAEQTRSDLLNSARRHFTTTGYNSVTVDDIVSSIEVSKGTFYYHFSDKQAMFTALLTECLTETADTVTTAIRRLDKPGPSGPQVAAASAWVYLSRSLRDRTYRELMRQAPMVLGEETYRHIDETIVLPPLVTLMETLAARGELKAGVHTHMAARMLMTMFVTANSIIAESDNPATTMTEVADTIATMFSGIVLGDVPLSRAAANG</sequence>
<dbReference type="PROSITE" id="PS01081">
    <property type="entry name" value="HTH_TETR_1"/>
    <property type="match status" value="1"/>
</dbReference>
<evidence type="ECO:0000313" key="8">
    <source>
        <dbReference type="Proteomes" id="UP000295165"/>
    </source>
</evidence>
<dbReference type="PROSITE" id="PS50977">
    <property type="entry name" value="HTH_TETR_2"/>
    <property type="match status" value="1"/>
</dbReference>
<comment type="caution">
    <text evidence="7">The sequence shown here is derived from an EMBL/GenBank/DDBJ whole genome shotgun (WGS) entry which is preliminary data.</text>
</comment>
<evidence type="ECO:0000259" key="5">
    <source>
        <dbReference type="PROSITE" id="PS50977"/>
    </source>
</evidence>
<dbReference type="InterPro" id="IPR001647">
    <property type="entry name" value="HTH_TetR"/>
</dbReference>
<dbReference type="Proteomes" id="UP000295165">
    <property type="component" value="Unassembled WGS sequence"/>
</dbReference>
<keyword evidence="1" id="KW-0805">Transcription regulation</keyword>
<evidence type="ECO:0000256" key="1">
    <source>
        <dbReference type="ARBA" id="ARBA00023015"/>
    </source>
</evidence>
<accession>A0A4R8R5Q8</accession>
<dbReference type="EMBL" id="RXLR01000014">
    <property type="protein sequence ID" value="TDH22655.1"/>
    <property type="molecule type" value="Genomic_DNA"/>
</dbReference>
<keyword evidence="8" id="KW-1185">Reference proteome</keyword>
<dbReference type="Pfam" id="PF00440">
    <property type="entry name" value="TetR_N"/>
    <property type="match status" value="1"/>
</dbReference>
<reference evidence="8 9" key="2">
    <citation type="journal article" date="2019" name="Sci. Rep.">
        <title>Extended insight into the Mycobacterium chelonae-abscessus complex through whole genome sequencing of Mycobacterium salmoniphilum outbreak and Mycobacterium salmoniphilum-like strains.</title>
        <authorList>
            <person name="Behra P.R.K."/>
            <person name="Das S."/>
            <person name="Pettersson B.M.F."/>
            <person name="Shirreff L."/>
            <person name="DuCote T."/>
            <person name="Jacobsson K.G."/>
            <person name="Ennis D.G."/>
            <person name="Kirsebom L.A."/>
        </authorList>
    </citation>
    <scope>NUCLEOTIDE SEQUENCE [LARGE SCALE GENOMIC DNA]</scope>
    <source>
        <strain evidence="7 8">CCUG 63697</strain>
        <strain evidence="6 9">DSM 45524</strain>
    </source>
</reference>
<name>A0A4R8R5Q8_9MYCO</name>
<organism evidence="7 8">
    <name type="scientific">Mycobacteroides franklinii</name>
    <dbReference type="NCBI Taxonomy" id="948102"/>
    <lineage>
        <taxon>Bacteria</taxon>
        <taxon>Bacillati</taxon>
        <taxon>Actinomycetota</taxon>
        <taxon>Actinomycetes</taxon>
        <taxon>Mycobacteriales</taxon>
        <taxon>Mycobacteriaceae</taxon>
        <taxon>Mycobacteroides</taxon>
    </lineage>
</organism>
<dbReference type="AlphaFoldDB" id="A0A4R8R5Q8"/>
<dbReference type="SUPFAM" id="SSF46689">
    <property type="entry name" value="Homeodomain-like"/>
    <property type="match status" value="1"/>
</dbReference>
<dbReference type="Pfam" id="PF21351">
    <property type="entry name" value="TetR_C_41"/>
    <property type="match status" value="1"/>
</dbReference>
<dbReference type="PANTHER" id="PTHR30055:SF234">
    <property type="entry name" value="HTH-TYPE TRANSCRIPTIONAL REGULATOR BETI"/>
    <property type="match status" value="1"/>
</dbReference>
<evidence type="ECO:0000256" key="4">
    <source>
        <dbReference type="PROSITE-ProRule" id="PRU00335"/>
    </source>
</evidence>
<dbReference type="PANTHER" id="PTHR30055">
    <property type="entry name" value="HTH-TYPE TRANSCRIPTIONAL REGULATOR RUTR"/>
    <property type="match status" value="1"/>
</dbReference>
<dbReference type="InterPro" id="IPR009057">
    <property type="entry name" value="Homeodomain-like_sf"/>
</dbReference>
<evidence type="ECO:0000256" key="3">
    <source>
        <dbReference type="ARBA" id="ARBA00023163"/>
    </source>
</evidence>
<keyword evidence="3" id="KW-0804">Transcription</keyword>
<dbReference type="GO" id="GO:0003700">
    <property type="term" value="F:DNA-binding transcription factor activity"/>
    <property type="evidence" value="ECO:0007669"/>
    <property type="project" value="TreeGrafter"/>
</dbReference>
<evidence type="ECO:0000256" key="2">
    <source>
        <dbReference type="ARBA" id="ARBA00023125"/>
    </source>
</evidence>
<dbReference type="GO" id="GO:0000976">
    <property type="term" value="F:transcription cis-regulatory region binding"/>
    <property type="evidence" value="ECO:0007669"/>
    <property type="project" value="TreeGrafter"/>
</dbReference>
<dbReference type="EMBL" id="PECC01000027">
    <property type="protein sequence ID" value="TDZ51445.1"/>
    <property type="molecule type" value="Genomic_DNA"/>
</dbReference>
<dbReference type="PRINTS" id="PR00455">
    <property type="entry name" value="HTHTETR"/>
</dbReference>
<evidence type="ECO:0000313" key="9">
    <source>
        <dbReference type="Proteomes" id="UP000295627"/>
    </source>
</evidence>
<evidence type="ECO:0000313" key="6">
    <source>
        <dbReference type="EMBL" id="TDH22655.1"/>
    </source>
</evidence>
<feature type="domain" description="HTH tetR-type" evidence="5">
    <location>
        <begin position="10"/>
        <end position="70"/>
    </location>
</feature>
<protein>
    <submittedName>
        <fullName evidence="6">TetR/AcrR family transcriptional regulator</fullName>
    </submittedName>
    <submittedName>
        <fullName evidence="7">Transposon Tn10 TetC protein</fullName>
    </submittedName>
</protein>
<dbReference type="InterPro" id="IPR049484">
    <property type="entry name" value="Rv0078-like_C"/>
</dbReference>
<dbReference type="Gene3D" id="1.10.357.10">
    <property type="entry name" value="Tetracycline Repressor, domain 2"/>
    <property type="match status" value="1"/>
</dbReference>